<evidence type="ECO:0000313" key="2">
    <source>
        <dbReference type="Proteomes" id="UP000053271"/>
    </source>
</evidence>
<sequence>METHIPLIVRNISLNDDATIEQLALSLSDFGWHETGGQVIATFYTSAADPVAAAAAAALSIKRALPQARVERVDEQFVSLADIAARAGLTHEAVRLWAAGKRRAASEPFPAPRAEVGQGRTATKIWTWPEVLTWLKTHYCLDLEPDTAYLTPEQVTRLNAALQSRPQPRWQPATAGVARTLAVMSTVLEEDASPTPTARRFTCTGGKR</sequence>
<protein>
    <recommendedName>
        <fullName evidence="3">DNA-binding protein</fullName>
    </recommendedName>
</protein>
<dbReference type="AlphaFoldDB" id="A0A101QTC5"/>
<accession>A0A101QTC5</accession>
<name>A0A101QTC5_9ACTN</name>
<dbReference type="EMBL" id="LMWS01000031">
    <property type="protein sequence ID" value="KUN35746.1"/>
    <property type="molecule type" value="Genomic_DNA"/>
</dbReference>
<evidence type="ECO:0008006" key="3">
    <source>
        <dbReference type="Google" id="ProtNLM"/>
    </source>
</evidence>
<gene>
    <name evidence="1" type="ORF">AQJ30_23980</name>
</gene>
<evidence type="ECO:0000313" key="1">
    <source>
        <dbReference type="EMBL" id="KUN35746.1"/>
    </source>
</evidence>
<keyword evidence="2" id="KW-1185">Reference proteome</keyword>
<dbReference type="RefSeq" id="WP_067237671.1">
    <property type="nucleotide sequence ID" value="NZ_CP107760.1"/>
</dbReference>
<dbReference type="Proteomes" id="UP000053271">
    <property type="component" value="Unassembled WGS sequence"/>
</dbReference>
<dbReference type="GeneID" id="91427659"/>
<dbReference type="STRING" id="68231.AQJ30_23980"/>
<organism evidence="1 2">
    <name type="scientific">Streptomyces longwoodensis</name>
    <dbReference type="NCBI Taxonomy" id="68231"/>
    <lineage>
        <taxon>Bacteria</taxon>
        <taxon>Bacillati</taxon>
        <taxon>Actinomycetota</taxon>
        <taxon>Actinomycetes</taxon>
        <taxon>Kitasatosporales</taxon>
        <taxon>Streptomycetaceae</taxon>
        <taxon>Streptomyces</taxon>
    </lineage>
</organism>
<comment type="caution">
    <text evidence="1">The sequence shown here is derived from an EMBL/GenBank/DDBJ whole genome shotgun (WGS) entry which is preliminary data.</text>
</comment>
<proteinExistence type="predicted"/>
<reference evidence="1 2" key="1">
    <citation type="submission" date="2015-10" db="EMBL/GenBank/DDBJ databases">
        <title>Draft genome sequence of Streptomyces longwoodensis DSM 41677, type strain for the species Streptomyces longwoodensis.</title>
        <authorList>
            <person name="Ruckert C."/>
            <person name="Winkler A."/>
            <person name="Kalinowski J."/>
            <person name="Kampfer P."/>
            <person name="Glaeser S."/>
        </authorList>
    </citation>
    <scope>NUCLEOTIDE SEQUENCE [LARGE SCALE GENOMIC DNA]</scope>
    <source>
        <strain evidence="1 2">DSM 41677</strain>
    </source>
</reference>